<dbReference type="Gene3D" id="2.60.40.1120">
    <property type="entry name" value="Carboxypeptidase-like, regulatory domain"/>
    <property type="match status" value="1"/>
</dbReference>
<dbReference type="InterPro" id="IPR037066">
    <property type="entry name" value="Plug_dom_sf"/>
</dbReference>
<dbReference type="PANTHER" id="PTHR30069">
    <property type="entry name" value="TONB-DEPENDENT OUTER MEMBRANE RECEPTOR"/>
    <property type="match status" value="1"/>
</dbReference>
<evidence type="ECO:0000256" key="7">
    <source>
        <dbReference type="ARBA" id="ARBA00023237"/>
    </source>
</evidence>
<dbReference type="SUPFAM" id="SSF56935">
    <property type="entry name" value="Porins"/>
    <property type="match status" value="1"/>
</dbReference>
<keyword evidence="4 8" id="KW-0812">Transmembrane</keyword>
<dbReference type="InterPro" id="IPR008969">
    <property type="entry name" value="CarboxyPept-like_regulatory"/>
</dbReference>
<proteinExistence type="inferred from homology"/>
<keyword evidence="10" id="KW-0675">Receptor</keyword>
<comment type="similarity">
    <text evidence="8">Belongs to the TonB-dependent receptor family.</text>
</comment>
<comment type="caution">
    <text evidence="10">The sequence shown here is derived from an EMBL/GenBank/DDBJ whole genome shotgun (WGS) entry which is preliminary data.</text>
</comment>
<keyword evidence="5" id="KW-0732">Signal</keyword>
<feature type="domain" description="TonB-dependent receptor plug" evidence="9">
    <location>
        <begin position="231"/>
        <end position="336"/>
    </location>
</feature>
<comment type="subcellular location">
    <subcellularLocation>
        <location evidence="1 8">Cell outer membrane</location>
        <topology evidence="1 8">Multi-pass membrane protein</topology>
    </subcellularLocation>
</comment>
<keyword evidence="7 8" id="KW-0998">Cell outer membrane</keyword>
<dbReference type="NCBIfam" id="TIGR04057">
    <property type="entry name" value="SusC_RagA_signa"/>
    <property type="match status" value="1"/>
</dbReference>
<evidence type="ECO:0000313" key="11">
    <source>
        <dbReference type="Proteomes" id="UP001176806"/>
    </source>
</evidence>
<gene>
    <name evidence="10" type="ORF">Q4Q40_07585</name>
</gene>
<dbReference type="PROSITE" id="PS52016">
    <property type="entry name" value="TONB_DEPENDENT_REC_3"/>
    <property type="match status" value="1"/>
</dbReference>
<dbReference type="SUPFAM" id="SSF49464">
    <property type="entry name" value="Carboxypeptidase regulatory domain-like"/>
    <property type="match status" value="1"/>
</dbReference>
<dbReference type="InterPro" id="IPR036942">
    <property type="entry name" value="Beta-barrel_TonB_sf"/>
</dbReference>
<keyword evidence="11" id="KW-1185">Reference proteome</keyword>
<evidence type="ECO:0000256" key="2">
    <source>
        <dbReference type="ARBA" id="ARBA00022448"/>
    </source>
</evidence>
<evidence type="ECO:0000256" key="8">
    <source>
        <dbReference type="PROSITE-ProRule" id="PRU01360"/>
    </source>
</evidence>
<dbReference type="NCBIfam" id="TIGR04056">
    <property type="entry name" value="OMP_RagA_SusC"/>
    <property type="match status" value="1"/>
</dbReference>
<accession>A0ABT8WLN0</accession>
<evidence type="ECO:0000259" key="9">
    <source>
        <dbReference type="Pfam" id="PF07715"/>
    </source>
</evidence>
<organism evidence="10 11">
    <name type="scientific">Flavivirga jejuensis</name>
    <dbReference type="NCBI Taxonomy" id="870487"/>
    <lineage>
        <taxon>Bacteria</taxon>
        <taxon>Pseudomonadati</taxon>
        <taxon>Bacteroidota</taxon>
        <taxon>Flavobacteriia</taxon>
        <taxon>Flavobacteriales</taxon>
        <taxon>Flavobacteriaceae</taxon>
        <taxon>Flavivirga</taxon>
    </lineage>
</organism>
<dbReference type="InterPro" id="IPR023997">
    <property type="entry name" value="TonB-dep_OMP_SusC/RagA_CS"/>
</dbReference>
<dbReference type="Gene3D" id="2.40.170.20">
    <property type="entry name" value="TonB-dependent receptor, beta-barrel domain"/>
    <property type="match status" value="1"/>
</dbReference>
<dbReference type="InterPro" id="IPR012910">
    <property type="entry name" value="Plug_dom"/>
</dbReference>
<keyword evidence="3 8" id="KW-1134">Transmembrane beta strand</keyword>
<dbReference type="EMBL" id="JAUOEL010000002">
    <property type="protein sequence ID" value="MDO5974043.1"/>
    <property type="molecule type" value="Genomic_DNA"/>
</dbReference>
<sequence length="1120" mass="125189">MKNLRPSDSAKWKDNLIILKMKLTFLFSFMMTCGIWANSLSQSTKISLNLENASVSEFVKNVEDKTDFYFIYQDDIFKEGENVSINVDKMPLDTILAEFEKQTSVVIKVFDNQIVISKNKRGIKKIVESVNSTVEPLRQVIVTGTLLDINGNPLPGANIIEKGTTNGTLVNFDGHFSLSVTDKNAILVASYIGFATKEVQVNGQTNLNIVLEEDTAALDEIIVVGYGTQKKETLTGSVVHVKGNEIVSSPAANVSNSLAGRLPGLIVNQTSGQPGADDPRILVRGNGTTGDNDPLIIIDGVERSGIGRLNPNDIESISVLKDATAAIYGARAANGVVIVTTKSGKIGKPTLSVNFNQSYNAPTRILDVLDGPTYARTINEGTFYRAGRPDNFVYPYSEDFIQQTANGSDPILFPNTDWVDAVLKDTSNQKRLDLTVQGGTETIRYLTSFGYTDQNTFFENDPTKYEQYNFRLKLDVDVTQNFNLGLNISGNINNTTAPSNGFLFHNILLSNPLLIDRYPNGLIAAGRLGENPLLLNQRGSAQTQDIPVRTSFTGVYNVPFLEGLKISGSYNYDFSSIFKKTFITPYFYHEYDVNTGEYIQVKYDREFAELRDRSERHFTSLYNFKINYDNYFEKHYLGVMLGSERQKNTNNFVEAYRTNYLSAAIDEINVGSNAPEDKENSGSSSFSGYNNYFGRLNYDFDKKYLLEFVFRYDGSQIFPESDRYGFFPAVSAAWRIDKEHFIKSEALDLLKIRVSYGEVGNDAVGQYQYLQTFSFADNYVFGSQDVPGIRANTIPNPNITWEVSQKTDIGLEANFWNNLLGLDLTFFKERRKNILTSRNLSIPDIYGFSGLPDENIGEVENQGFEMVINHRNTIGDFSYSVNANLNYAASEVIFLDETPPSEAYQAISGSAIDTDLVYVADGIFNTQEELDAYPHFANAQVGDIKLLDLNNDGELNSSDQKRSEYSSVPEYVFGLYVSAEYKGFDLNMLWQGQANAYNIDAAFRGLGGADGSNGAVARANDRWTIDNINGTMPRADDSAPVNNTFWQYNQKFVRLKQLEIGYSFSDKITKAAGLSTLRFYLSGFNLLTFAANDYIDPEAQGNHYYYPQIKTFNVGFNLKF</sequence>
<evidence type="ECO:0000256" key="5">
    <source>
        <dbReference type="ARBA" id="ARBA00022729"/>
    </source>
</evidence>
<reference evidence="10" key="1">
    <citation type="submission" date="2023-07" db="EMBL/GenBank/DDBJ databases">
        <title>Two novel species in the genus Flavivirga.</title>
        <authorList>
            <person name="Kwon K."/>
        </authorList>
    </citation>
    <scope>NUCLEOTIDE SEQUENCE</scope>
    <source>
        <strain evidence="10">KACC 14158</strain>
    </source>
</reference>
<dbReference type="InterPro" id="IPR023996">
    <property type="entry name" value="TonB-dep_OMP_SusC/RagA"/>
</dbReference>
<evidence type="ECO:0000256" key="1">
    <source>
        <dbReference type="ARBA" id="ARBA00004571"/>
    </source>
</evidence>
<name>A0ABT8WLN0_9FLAO</name>
<dbReference type="Pfam" id="PF13715">
    <property type="entry name" value="CarbopepD_reg_2"/>
    <property type="match status" value="1"/>
</dbReference>
<evidence type="ECO:0000256" key="3">
    <source>
        <dbReference type="ARBA" id="ARBA00022452"/>
    </source>
</evidence>
<evidence type="ECO:0000256" key="4">
    <source>
        <dbReference type="ARBA" id="ARBA00022692"/>
    </source>
</evidence>
<dbReference type="Proteomes" id="UP001176806">
    <property type="component" value="Unassembled WGS sequence"/>
</dbReference>
<keyword evidence="6 8" id="KW-0472">Membrane</keyword>
<dbReference type="Gene3D" id="2.170.130.10">
    <property type="entry name" value="TonB-dependent receptor, plug domain"/>
    <property type="match status" value="1"/>
</dbReference>
<dbReference type="InterPro" id="IPR039426">
    <property type="entry name" value="TonB-dep_rcpt-like"/>
</dbReference>
<dbReference type="PANTHER" id="PTHR30069:SF29">
    <property type="entry name" value="HEMOGLOBIN AND HEMOGLOBIN-HAPTOGLOBIN-BINDING PROTEIN 1-RELATED"/>
    <property type="match status" value="1"/>
</dbReference>
<evidence type="ECO:0000256" key="6">
    <source>
        <dbReference type="ARBA" id="ARBA00023136"/>
    </source>
</evidence>
<dbReference type="RefSeq" id="WP_303301183.1">
    <property type="nucleotide sequence ID" value="NZ_BAABDA010000051.1"/>
</dbReference>
<evidence type="ECO:0000313" key="10">
    <source>
        <dbReference type="EMBL" id="MDO5974043.1"/>
    </source>
</evidence>
<dbReference type="Pfam" id="PF07715">
    <property type="entry name" value="Plug"/>
    <property type="match status" value="1"/>
</dbReference>
<protein>
    <submittedName>
        <fullName evidence="10">TonB-dependent receptor</fullName>
    </submittedName>
</protein>
<keyword evidence="2 8" id="KW-0813">Transport</keyword>